<reference evidence="3" key="2">
    <citation type="journal article" date="2023" name="Plants (Basel)">
        <title>Annotation of the Turnera subulata (Passifloraceae) Draft Genome Reveals the S-Locus Evolved after the Divergence of Turneroideae from Passifloroideae in a Stepwise Manner.</title>
        <authorList>
            <person name="Henning P.M."/>
            <person name="Roalson E.H."/>
            <person name="Mir W."/>
            <person name="McCubbin A.G."/>
            <person name="Shore J.S."/>
        </authorList>
    </citation>
    <scope>NUCLEOTIDE SEQUENCE</scope>
    <source>
        <strain evidence="3">F60SS</strain>
    </source>
</reference>
<dbReference type="AlphaFoldDB" id="A0A9Q0FB21"/>
<protein>
    <recommendedName>
        <fullName evidence="2">Myb/SANT-like domain-containing protein</fullName>
    </recommendedName>
</protein>
<organism evidence="3 4">
    <name type="scientific">Turnera subulata</name>
    <dbReference type="NCBI Taxonomy" id="218843"/>
    <lineage>
        <taxon>Eukaryota</taxon>
        <taxon>Viridiplantae</taxon>
        <taxon>Streptophyta</taxon>
        <taxon>Embryophyta</taxon>
        <taxon>Tracheophyta</taxon>
        <taxon>Spermatophyta</taxon>
        <taxon>Magnoliopsida</taxon>
        <taxon>eudicotyledons</taxon>
        <taxon>Gunneridae</taxon>
        <taxon>Pentapetalae</taxon>
        <taxon>rosids</taxon>
        <taxon>fabids</taxon>
        <taxon>Malpighiales</taxon>
        <taxon>Passifloraceae</taxon>
        <taxon>Turnera</taxon>
    </lineage>
</organism>
<feature type="region of interest" description="Disordered" evidence="1">
    <location>
        <begin position="151"/>
        <end position="204"/>
    </location>
</feature>
<comment type="caution">
    <text evidence="3">The sequence shown here is derived from an EMBL/GenBank/DDBJ whole genome shotgun (WGS) entry which is preliminary data.</text>
</comment>
<feature type="domain" description="Myb/SANT-like" evidence="2">
    <location>
        <begin position="25"/>
        <end position="117"/>
    </location>
</feature>
<proteinExistence type="predicted"/>
<evidence type="ECO:0000256" key="1">
    <source>
        <dbReference type="SAM" id="MobiDB-lite"/>
    </source>
</evidence>
<dbReference type="Pfam" id="PF12776">
    <property type="entry name" value="Myb_DNA-bind_3"/>
    <property type="match status" value="1"/>
</dbReference>
<gene>
    <name evidence="3" type="ORF">Tsubulata_035106</name>
</gene>
<evidence type="ECO:0000313" key="3">
    <source>
        <dbReference type="EMBL" id="KAJ4828027.1"/>
    </source>
</evidence>
<keyword evidence="4" id="KW-1185">Reference proteome</keyword>
<dbReference type="PANTHER" id="PTHR47584:SF14">
    <property type="entry name" value="L10-INTERACTING MYB DOMAIN-CONTAINING PROTEIN-LIKE"/>
    <property type="match status" value="1"/>
</dbReference>
<dbReference type="InterPro" id="IPR024752">
    <property type="entry name" value="Myb/SANT-like_dom"/>
</dbReference>
<evidence type="ECO:0000259" key="2">
    <source>
        <dbReference type="Pfam" id="PF12776"/>
    </source>
</evidence>
<reference evidence="3" key="1">
    <citation type="submission" date="2022-02" db="EMBL/GenBank/DDBJ databases">
        <authorList>
            <person name="Henning P.M."/>
            <person name="McCubbin A.G."/>
            <person name="Shore J.S."/>
        </authorList>
    </citation>
    <scope>NUCLEOTIDE SEQUENCE</scope>
    <source>
        <strain evidence="3">F60SS</strain>
        <tissue evidence="3">Leaves</tissue>
    </source>
</reference>
<dbReference type="Proteomes" id="UP001141552">
    <property type="component" value="Unassembled WGS sequence"/>
</dbReference>
<dbReference type="InterPro" id="IPR045026">
    <property type="entry name" value="LIMYB"/>
</dbReference>
<name>A0A9Q0FB21_9ROSI</name>
<feature type="compositionally biased region" description="Basic and acidic residues" evidence="1">
    <location>
        <begin position="189"/>
        <end position="198"/>
    </location>
</feature>
<evidence type="ECO:0000313" key="4">
    <source>
        <dbReference type="Proteomes" id="UP001141552"/>
    </source>
</evidence>
<sequence length="299" mass="34417">MENMTHDGLADEEDVIEPEDEEGVWIGKFESHFICLMEDQVKKGNKQGPTFSKSTWITIRDDMKRLTGKEYAKEQLRNKFNTLKARWRAFNKLLAEPGAVYHAKTFRIIATEEVWQRLYKVEKLAKRFKKKGCRHFDKLCTIYGDAVAISKSPSPVKGSENNDQEFNISDEDNEGTHRGKRVKTSAGSENDHQKERGDLQVATPQDLFATKENSKKKETLEKIGCSSVADSGDACGYHTRQDYSIVKECMSALNSLEDVDGASYTKATRYIHDDPLWREMFLYMPRERKRDWVLNIGKL</sequence>
<dbReference type="OrthoDB" id="686198at2759"/>
<dbReference type="PANTHER" id="PTHR47584">
    <property type="match status" value="1"/>
</dbReference>
<dbReference type="EMBL" id="JAKUCV010006285">
    <property type="protein sequence ID" value="KAJ4828027.1"/>
    <property type="molecule type" value="Genomic_DNA"/>
</dbReference>
<accession>A0A9Q0FB21</accession>